<reference evidence="2" key="1">
    <citation type="journal article" date="2019" name="Int. J. Syst. Evol. Microbiol.">
        <title>The Global Catalogue of Microorganisms (GCM) 10K type strain sequencing project: providing services to taxonomists for standard genome sequencing and annotation.</title>
        <authorList>
            <consortium name="The Broad Institute Genomics Platform"/>
            <consortium name="The Broad Institute Genome Sequencing Center for Infectious Disease"/>
            <person name="Wu L."/>
            <person name="Ma J."/>
        </authorList>
    </citation>
    <scope>NUCLEOTIDE SEQUENCE [LARGE SCALE GENOMIC DNA]</scope>
    <source>
        <strain evidence="2">CGMCC 1.16855</strain>
    </source>
</reference>
<sequence>MLHLTETAHPKLMMFVALAAVPMLLLLRRARPKPGAAAEAIID</sequence>
<evidence type="ECO:0000313" key="1">
    <source>
        <dbReference type="EMBL" id="MFC3001434.1"/>
    </source>
</evidence>
<keyword evidence="2" id="KW-1185">Reference proteome</keyword>
<evidence type="ECO:0000313" key="2">
    <source>
        <dbReference type="Proteomes" id="UP001595420"/>
    </source>
</evidence>
<protein>
    <submittedName>
        <fullName evidence="1">Uncharacterized protein</fullName>
    </submittedName>
</protein>
<organism evidence="1 2">
    <name type="scientific">Falsiroseomonas tokyonensis</name>
    <dbReference type="NCBI Taxonomy" id="430521"/>
    <lineage>
        <taxon>Bacteria</taxon>
        <taxon>Pseudomonadati</taxon>
        <taxon>Pseudomonadota</taxon>
        <taxon>Alphaproteobacteria</taxon>
        <taxon>Acetobacterales</taxon>
        <taxon>Roseomonadaceae</taxon>
        <taxon>Falsiroseomonas</taxon>
    </lineage>
</organism>
<gene>
    <name evidence="1" type="ORF">ACFOD3_16120</name>
</gene>
<dbReference type="RefSeq" id="WP_281419543.1">
    <property type="nucleotide sequence ID" value="NZ_JAFNJS010000004.1"/>
</dbReference>
<proteinExistence type="predicted"/>
<dbReference type="EMBL" id="JBHRSB010000004">
    <property type="protein sequence ID" value="MFC3001434.1"/>
    <property type="molecule type" value="Genomic_DNA"/>
</dbReference>
<name>A0ABV7BXI5_9PROT</name>
<dbReference type="Proteomes" id="UP001595420">
    <property type="component" value="Unassembled WGS sequence"/>
</dbReference>
<comment type="caution">
    <text evidence="1">The sequence shown here is derived from an EMBL/GenBank/DDBJ whole genome shotgun (WGS) entry which is preliminary data.</text>
</comment>
<accession>A0ABV7BXI5</accession>